<protein>
    <recommendedName>
        <fullName evidence="2">Fibronectin type-III domain-containing protein</fullName>
    </recommendedName>
</protein>
<feature type="domain" description="Fibronectin type-III" evidence="2">
    <location>
        <begin position="41"/>
        <end position="129"/>
    </location>
</feature>
<dbReference type="InterPro" id="IPR013783">
    <property type="entry name" value="Ig-like_fold"/>
</dbReference>
<dbReference type="Proteomes" id="UP000053947">
    <property type="component" value="Unassembled WGS sequence"/>
</dbReference>
<dbReference type="CDD" id="cd00063">
    <property type="entry name" value="FN3"/>
    <property type="match status" value="1"/>
</dbReference>
<keyword evidence="4" id="KW-1185">Reference proteome</keyword>
<dbReference type="PROSITE" id="PS51257">
    <property type="entry name" value="PROKAR_LIPOPROTEIN"/>
    <property type="match status" value="1"/>
</dbReference>
<dbReference type="STRING" id="1217799.DEALK_02370"/>
<dbReference type="SUPFAM" id="SSF49265">
    <property type="entry name" value="Fibronectin type III"/>
    <property type="match status" value="1"/>
</dbReference>
<proteinExistence type="predicted"/>
<dbReference type="AlphaFoldDB" id="A0A0W0GL80"/>
<name>A0A0W0GL80_9CHLR</name>
<dbReference type="InterPro" id="IPR036116">
    <property type="entry name" value="FN3_sf"/>
</dbReference>
<evidence type="ECO:0000259" key="2">
    <source>
        <dbReference type="SMART" id="SM00060"/>
    </source>
</evidence>
<keyword evidence="1" id="KW-0732">Signal</keyword>
<evidence type="ECO:0000313" key="3">
    <source>
        <dbReference type="EMBL" id="KTB49324.1"/>
    </source>
</evidence>
<feature type="chain" id="PRO_5006902703" description="Fibronectin type-III domain-containing protein" evidence="1">
    <location>
        <begin position="26"/>
        <end position="244"/>
    </location>
</feature>
<dbReference type="RefSeq" id="WP_058437936.1">
    <property type="nucleotide sequence ID" value="NZ_KQ758903.1"/>
</dbReference>
<accession>A0A0W0GL80</accession>
<reference evidence="3 4" key="1">
    <citation type="submission" date="2015-06" db="EMBL/GenBank/DDBJ databases">
        <title>Genome sequence of the organohalide-respiring Dehalogenimonas alkenigignens type strain (IP3-3T).</title>
        <authorList>
            <person name="Key T.A."/>
            <person name="Richmond D.P."/>
            <person name="Bowman K.S."/>
            <person name="Cho Y.-J."/>
            <person name="Chun J."/>
            <person name="da Costa M.S."/>
            <person name="Rainey F.A."/>
            <person name="Moe W.M."/>
        </authorList>
    </citation>
    <scope>NUCLEOTIDE SEQUENCE [LARGE SCALE GENOMIC DNA]</scope>
    <source>
        <strain evidence="3 4">IP3-3</strain>
    </source>
</reference>
<dbReference type="SMART" id="SM00060">
    <property type="entry name" value="FN3"/>
    <property type="match status" value="1"/>
</dbReference>
<dbReference type="Gene3D" id="2.60.40.10">
    <property type="entry name" value="Immunoglobulins"/>
    <property type="match status" value="1"/>
</dbReference>
<dbReference type="OrthoDB" id="9803616at2"/>
<sequence>MARIKRWLYPVLSIVLILAVASCSAQVTPPITTTDPPEPIPAAPSNLVVKIIDENKINIRWSDNSVNEQGFRLERSTDLNFTKDVTVTNLTSNFTDLTEPAFNLVAADLDHPVTTYYYRVYAVGKSGESLPSNIATDWQIFYSFKGTQFIYARLVSLATSPSAMNYVSTYWNGLNWYDISGNSQQGRVNIGWQYRFVCVPWQEADWTVYPDGRLLPGANGLRLEAEIAKLNRGETLPYQWQGAK</sequence>
<dbReference type="EMBL" id="LFDV01000001">
    <property type="protein sequence ID" value="KTB49324.1"/>
    <property type="molecule type" value="Genomic_DNA"/>
</dbReference>
<feature type="signal peptide" evidence="1">
    <location>
        <begin position="1"/>
        <end position="25"/>
    </location>
</feature>
<organism evidence="3 4">
    <name type="scientific">Dehalogenimonas alkenigignens</name>
    <dbReference type="NCBI Taxonomy" id="1217799"/>
    <lineage>
        <taxon>Bacteria</taxon>
        <taxon>Bacillati</taxon>
        <taxon>Chloroflexota</taxon>
        <taxon>Dehalococcoidia</taxon>
        <taxon>Dehalococcoidales</taxon>
        <taxon>Dehalococcoidaceae</taxon>
        <taxon>Dehalogenimonas</taxon>
    </lineage>
</organism>
<dbReference type="InterPro" id="IPR003961">
    <property type="entry name" value="FN3_dom"/>
</dbReference>
<gene>
    <name evidence="3" type="ORF">DEALK_02370</name>
</gene>
<comment type="caution">
    <text evidence="3">The sequence shown here is derived from an EMBL/GenBank/DDBJ whole genome shotgun (WGS) entry which is preliminary data.</text>
</comment>
<evidence type="ECO:0000313" key="4">
    <source>
        <dbReference type="Proteomes" id="UP000053947"/>
    </source>
</evidence>
<evidence type="ECO:0000256" key="1">
    <source>
        <dbReference type="SAM" id="SignalP"/>
    </source>
</evidence>